<dbReference type="InterPro" id="IPR050357">
    <property type="entry name" value="Arrestin_domain-protein"/>
</dbReference>
<dbReference type="AlphaFoldDB" id="W4G9I3"/>
<evidence type="ECO:0000313" key="4">
    <source>
        <dbReference type="EMBL" id="ETV75704.1"/>
    </source>
</evidence>
<dbReference type="PANTHER" id="PTHR11188">
    <property type="entry name" value="ARRESTIN DOMAIN CONTAINING PROTEIN"/>
    <property type="match status" value="1"/>
</dbReference>
<organism evidence="4">
    <name type="scientific">Aphanomyces astaci</name>
    <name type="common">Crayfish plague agent</name>
    <dbReference type="NCBI Taxonomy" id="112090"/>
    <lineage>
        <taxon>Eukaryota</taxon>
        <taxon>Sar</taxon>
        <taxon>Stramenopiles</taxon>
        <taxon>Oomycota</taxon>
        <taxon>Saprolegniomycetes</taxon>
        <taxon>Saprolegniales</taxon>
        <taxon>Verrucalvaceae</taxon>
        <taxon>Aphanomyces</taxon>
    </lineage>
</organism>
<dbReference type="InterPro" id="IPR011021">
    <property type="entry name" value="Arrestin-like_N"/>
</dbReference>
<evidence type="ECO:0008006" key="5">
    <source>
        <dbReference type="Google" id="ProtNLM"/>
    </source>
</evidence>
<dbReference type="InterPro" id="IPR037140">
    <property type="entry name" value="VHL_beta_dom_sf"/>
</dbReference>
<dbReference type="Pfam" id="PF00339">
    <property type="entry name" value="Arrestin_N"/>
    <property type="match status" value="1"/>
</dbReference>
<reference evidence="4" key="1">
    <citation type="submission" date="2013-12" db="EMBL/GenBank/DDBJ databases">
        <title>The Genome Sequence of Aphanomyces astaci APO3.</title>
        <authorList>
            <consortium name="The Broad Institute Genomics Platform"/>
            <person name="Russ C."/>
            <person name="Tyler B."/>
            <person name="van West P."/>
            <person name="Dieguez-Uribeondo J."/>
            <person name="Young S.K."/>
            <person name="Zeng Q."/>
            <person name="Gargeya S."/>
            <person name="Fitzgerald M."/>
            <person name="Abouelleil A."/>
            <person name="Alvarado L."/>
            <person name="Chapman S.B."/>
            <person name="Gainer-Dewar J."/>
            <person name="Goldberg J."/>
            <person name="Griggs A."/>
            <person name="Gujja S."/>
            <person name="Hansen M."/>
            <person name="Howarth C."/>
            <person name="Imamovic A."/>
            <person name="Ireland A."/>
            <person name="Larimer J."/>
            <person name="McCowan C."/>
            <person name="Murphy C."/>
            <person name="Pearson M."/>
            <person name="Poon T.W."/>
            <person name="Priest M."/>
            <person name="Roberts A."/>
            <person name="Saif S."/>
            <person name="Shea T."/>
            <person name="Sykes S."/>
            <person name="Wortman J."/>
            <person name="Nusbaum C."/>
            <person name="Birren B."/>
        </authorList>
    </citation>
    <scope>NUCLEOTIDE SEQUENCE [LARGE SCALE GENOMIC DNA]</scope>
    <source>
        <strain evidence="4">APO3</strain>
    </source>
</reference>
<dbReference type="GeneID" id="20812083"/>
<gene>
    <name evidence="4" type="ORF">H257_10087</name>
</gene>
<dbReference type="Pfam" id="PF02752">
    <property type="entry name" value="Arrestin_C"/>
    <property type="match status" value="1"/>
</dbReference>
<dbReference type="PANTHER" id="PTHR11188:SF17">
    <property type="entry name" value="FI21816P1"/>
    <property type="match status" value="1"/>
</dbReference>
<dbReference type="EMBL" id="KI913139">
    <property type="protein sequence ID" value="ETV75704.1"/>
    <property type="molecule type" value="Genomic_DNA"/>
</dbReference>
<dbReference type="InterPro" id="IPR014756">
    <property type="entry name" value="Ig_E-set"/>
</dbReference>
<dbReference type="SUPFAM" id="SSF49468">
    <property type="entry name" value="VHL"/>
    <property type="match status" value="1"/>
</dbReference>
<dbReference type="RefSeq" id="XP_009834835.1">
    <property type="nucleotide sequence ID" value="XM_009836533.1"/>
</dbReference>
<dbReference type="InterPro" id="IPR011022">
    <property type="entry name" value="Arrestin_C-like"/>
</dbReference>
<dbReference type="SUPFAM" id="SSF81296">
    <property type="entry name" value="E set domains"/>
    <property type="match status" value="2"/>
</dbReference>
<accession>W4G9I3</accession>
<dbReference type="GO" id="GO:0005737">
    <property type="term" value="C:cytoplasm"/>
    <property type="evidence" value="ECO:0007669"/>
    <property type="project" value="TreeGrafter"/>
</dbReference>
<dbReference type="Gene3D" id="2.60.40.780">
    <property type="entry name" value="von Hippel-Lindau disease tumour suppressor, beta domain"/>
    <property type="match status" value="1"/>
</dbReference>
<proteinExistence type="predicted"/>
<feature type="region of interest" description="Disordered" evidence="1">
    <location>
        <begin position="349"/>
        <end position="371"/>
    </location>
</feature>
<dbReference type="GO" id="GO:0015031">
    <property type="term" value="P:protein transport"/>
    <property type="evidence" value="ECO:0007669"/>
    <property type="project" value="TreeGrafter"/>
</dbReference>
<dbReference type="Gene3D" id="2.60.40.640">
    <property type="match status" value="2"/>
</dbReference>
<evidence type="ECO:0000256" key="1">
    <source>
        <dbReference type="SAM" id="MobiDB-lite"/>
    </source>
</evidence>
<dbReference type="InterPro" id="IPR014752">
    <property type="entry name" value="Arrestin-like_C"/>
</dbReference>
<feature type="domain" description="Arrestin-like N-terminal" evidence="2">
    <location>
        <begin position="22"/>
        <end position="131"/>
    </location>
</feature>
<evidence type="ECO:0000259" key="3">
    <source>
        <dbReference type="Pfam" id="PF02752"/>
    </source>
</evidence>
<protein>
    <recommendedName>
        <fullName evidence="5">Arrestin C-terminal-like domain-containing protein</fullName>
    </recommendedName>
</protein>
<name>W4G9I3_APHAT</name>
<dbReference type="VEuPathDB" id="FungiDB:H257_10087"/>
<dbReference type="STRING" id="112090.W4G9I3"/>
<feature type="domain" description="Arrestin C-terminal-like" evidence="3">
    <location>
        <begin position="174"/>
        <end position="299"/>
    </location>
</feature>
<feature type="compositionally biased region" description="Polar residues" evidence="1">
    <location>
        <begin position="349"/>
        <end position="359"/>
    </location>
</feature>
<dbReference type="InterPro" id="IPR036208">
    <property type="entry name" value="VHL_sf"/>
</dbReference>
<evidence type="ECO:0000259" key="2">
    <source>
        <dbReference type="Pfam" id="PF00339"/>
    </source>
</evidence>
<sequence length="587" mass="63844">MGLIGNILGFQGKGKIEVVVDRPYYMSGELVKGKILVEVTSPIQCNEVVLLASGKEKVEWKDNGSTHTGVVEFFKKKIVLYCVERILQPGTYEFPFDYQLPDNLPGSFDAKKESSDVVAKIEYSMTGTVIVDGVFARDLMKKAVLVLYTSHAGQLVQPSVDTCSRKVSYLCFDQGTCAFKASADKTVYNTTDTPQIHIDIQNGSKQNVLRIQCRLVRQDFLTAADGATKTVRTQLCDASFPGVPAHAVISQDLPFALTTKLLAPSTKGSLLVVTYVIHVLCDLPRTASDILLALPIEITPPVLRQAVPSTTQPSTASAMPPSPKHTITVPTDGTTAQPPIVIATTDRSTLNDHSMSTAPSHEEATTTTPRTKRATMAIVQPAPRLEPPFNPPLAVETTPATTHGQMQPMQMIAPYPQPIQQIQFGTMPTYGGVTTSPPSTMMIMPPMMAMPGQNRHMVMQHPSNMVTLPGNLGGFMMQPQVSPGMHMMSNPRPPPTNNLDTVSVDGGGPADVLFVNLTPMPIDLLWVDTVGVESFYARLHPTESYLQPTFTNHMWKVGQCGQILLAYRVRVGGQRVEVLGPGLANYF</sequence>
<dbReference type="OrthoDB" id="7785529at2759"/>